<accession>A0ABP8UI93</accession>
<keyword evidence="2" id="KW-0812">Transmembrane</keyword>
<proteinExistence type="predicted"/>
<keyword evidence="4" id="KW-1185">Reference proteome</keyword>
<organism evidence="3 4">
    <name type="scientific">Actinoallomurus vinaceus</name>
    <dbReference type="NCBI Taxonomy" id="1080074"/>
    <lineage>
        <taxon>Bacteria</taxon>
        <taxon>Bacillati</taxon>
        <taxon>Actinomycetota</taxon>
        <taxon>Actinomycetes</taxon>
        <taxon>Streptosporangiales</taxon>
        <taxon>Thermomonosporaceae</taxon>
        <taxon>Actinoallomurus</taxon>
    </lineage>
</organism>
<name>A0ABP8UI93_9ACTN</name>
<evidence type="ECO:0000313" key="4">
    <source>
        <dbReference type="Proteomes" id="UP001501442"/>
    </source>
</evidence>
<evidence type="ECO:0000256" key="2">
    <source>
        <dbReference type="SAM" id="Phobius"/>
    </source>
</evidence>
<protein>
    <recommendedName>
        <fullName evidence="5">MFS transporter</fullName>
    </recommendedName>
</protein>
<dbReference type="Proteomes" id="UP001501442">
    <property type="component" value="Unassembled WGS sequence"/>
</dbReference>
<feature type="region of interest" description="Disordered" evidence="1">
    <location>
        <begin position="157"/>
        <end position="176"/>
    </location>
</feature>
<evidence type="ECO:0000256" key="1">
    <source>
        <dbReference type="SAM" id="MobiDB-lite"/>
    </source>
</evidence>
<keyword evidence="2" id="KW-0472">Membrane</keyword>
<dbReference type="EMBL" id="BAABHK010000008">
    <property type="protein sequence ID" value="GAA4630566.1"/>
    <property type="molecule type" value="Genomic_DNA"/>
</dbReference>
<sequence>MTESRLSDGGPIDQAALVIAGLAATITLITTSGPWGPLSIPLGITILLTVLAFYDPPRTSGRDLQALARRGVFASVGGLAICILLGWGLQATVISWSYRDSCVSWARDTADTQSTIDERADDCLAGKTTDSFIIVWPLAAVALSVVDHKLLRSRAVRPDGETSRPVTPSAEKESPA</sequence>
<evidence type="ECO:0000313" key="3">
    <source>
        <dbReference type="EMBL" id="GAA4630566.1"/>
    </source>
</evidence>
<evidence type="ECO:0008006" key="5">
    <source>
        <dbReference type="Google" id="ProtNLM"/>
    </source>
</evidence>
<keyword evidence="2" id="KW-1133">Transmembrane helix</keyword>
<feature type="transmembrane region" description="Helical" evidence="2">
    <location>
        <begin position="12"/>
        <end position="29"/>
    </location>
</feature>
<feature type="transmembrane region" description="Helical" evidence="2">
    <location>
        <begin position="35"/>
        <end position="54"/>
    </location>
</feature>
<comment type="caution">
    <text evidence="3">The sequence shown here is derived from an EMBL/GenBank/DDBJ whole genome shotgun (WGS) entry which is preliminary data.</text>
</comment>
<dbReference type="RefSeq" id="WP_345434095.1">
    <property type="nucleotide sequence ID" value="NZ_BAABHK010000008.1"/>
</dbReference>
<feature type="transmembrane region" description="Helical" evidence="2">
    <location>
        <begin position="66"/>
        <end position="89"/>
    </location>
</feature>
<reference evidence="4" key="1">
    <citation type="journal article" date="2019" name="Int. J. Syst. Evol. Microbiol.">
        <title>The Global Catalogue of Microorganisms (GCM) 10K type strain sequencing project: providing services to taxonomists for standard genome sequencing and annotation.</title>
        <authorList>
            <consortium name="The Broad Institute Genomics Platform"/>
            <consortium name="The Broad Institute Genome Sequencing Center for Infectious Disease"/>
            <person name="Wu L."/>
            <person name="Ma J."/>
        </authorList>
    </citation>
    <scope>NUCLEOTIDE SEQUENCE [LARGE SCALE GENOMIC DNA]</scope>
    <source>
        <strain evidence="4">JCM 17939</strain>
    </source>
</reference>
<gene>
    <name evidence="3" type="ORF">GCM10023196_056420</name>
</gene>